<feature type="compositionally biased region" description="Low complexity" evidence="1">
    <location>
        <begin position="202"/>
        <end position="212"/>
    </location>
</feature>
<feature type="compositionally biased region" description="Polar residues" evidence="1">
    <location>
        <begin position="230"/>
        <end position="243"/>
    </location>
</feature>
<comment type="caution">
    <text evidence="2">The sequence shown here is derived from an EMBL/GenBank/DDBJ whole genome shotgun (WGS) entry which is preliminary data.</text>
</comment>
<gene>
    <name evidence="2" type="ORF">GCM10017577_16060</name>
</gene>
<evidence type="ECO:0000313" key="2">
    <source>
        <dbReference type="EMBL" id="GLL10466.1"/>
    </source>
</evidence>
<evidence type="ECO:0000256" key="1">
    <source>
        <dbReference type="SAM" id="MobiDB-lite"/>
    </source>
</evidence>
<evidence type="ECO:0000313" key="3">
    <source>
        <dbReference type="Proteomes" id="UP001143463"/>
    </source>
</evidence>
<proteinExistence type="predicted"/>
<accession>A0A9W6NVF4</accession>
<organism evidence="2 3">
    <name type="scientific">Pseudonocardia halophobica</name>
    <dbReference type="NCBI Taxonomy" id="29401"/>
    <lineage>
        <taxon>Bacteria</taxon>
        <taxon>Bacillati</taxon>
        <taxon>Actinomycetota</taxon>
        <taxon>Actinomycetes</taxon>
        <taxon>Pseudonocardiales</taxon>
        <taxon>Pseudonocardiaceae</taxon>
        <taxon>Pseudonocardia</taxon>
    </lineage>
</organism>
<dbReference type="AlphaFoldDB" id="A0A9W6NVF4"/>
<protein>
    <submittedName>
        <fullName evidence="2">Uncharacterized protein</fullName>
    </submittedName>
</protein>
<dbReference type="EMBL" id="BSFQ01000005">
    <property type="protein sequence ID" value="GLL10466.1"/>
    <property type="molecule type" value="Genomic_DNA"/>
</dbReference>
<sequence>MTGPDYPLLAIPGHDLFQLAHVAAFIADRLHRQEGAVDAHDRDGRRRAARDVHAGRAAFAKLIGNPDARSGAVPRPLDRATYEQAEGLAARGESRTAVVVSLAPLGRTTWAVVGQAPGVGQLGAEVPSRDVAEAVAQQIRSGPRQDLLPWLVSKEPLGLGMDRWGTADEDAAVQSLDTSVPREAAVAVALGASPSPTATAAASAATRAAAPPQEADAVPVQTDLPVRSASVMTPTNTAPRIQR</sequence>
<dbReference type="Proteomes" id="UP001143463">
    <property type="component" value="Unassembled WGS sequence"/>
</dbReference>
<name>A0A9W6NVF4_9PSEU</name>
<keyword evidence="3" id="KW-1185">Reference proteome</keyword>
<reference evidence="2" key="1">
    <citation type="journal article" date="2014" name="Int. J. Syst. Evol. Microbiol.">
        <title>Complete genome sequence of Corynebacterium casei LMG S-19264T (=DSM 44701T), isolated from a smear-ripened cheese.</title>
        <authorList>
            <consortium name="US DOE Joint Genome Institute (JGI-PGF)"/>
            <person name="Walter F."/>
            <person name="Albersmeier A."/>
            <person name="Kalinowski J."/>
            <person name="Ruckert C."/>
        </authorList>
    </citation>
    <scope>NUCLEOTIDE SEQUENCE</scope>
    <source>
        <strain evidence="2">VKM Ac-1069</strain>
    </source>
</reference>
<dbReference type="RefSeq" id="WP_037040868.1">
    <property type="nucleotide sequence ID" value="NZ_BAAAUZ010000002.1"/>
</dbReference>
<reference evidence="2" key="2">
    <citation type="submission" date="2023-01" db="EMBL/GenBank/DDBJ databases">
        <authorList>
            <person name="Sun Q."/>
            <person name="Evtushenko L."/>
        </authorList>
    </citation>
    <scope>NUCLEOTIDE SEQUENCE</scope>
    <source>
        <strain evidence="2">VKM Ac-1069</strain>
    </source>
</reference>
<feature type="region of interest" description="Disordered" evidence="1">
    <location>
        <begin position="202"/>
        <end position="243"/>
    </location>
</feature>